<dbReference type="EMBL" id="MZ334522">
    <property type="protein sequence ID" value="UBF22727.1"/>
    <property type="molecule type" value="Genomic_DNA"/>
</dbReference>
<evidence type="ECO:0000313" key="2">
    <source>
        <dbReference type="Proteomes" id="UP000827260"/>
    </source>
</evidence>
<accession>A0AAE8XXY8</accession>
<protein>
    <submittedName>
        <fullName evidence="1">Uncharacterized protein</fullName>
    </submittedName>
</protein>
<name>A0AAE8XXY8_9CAUD</name>
<evidence type="ECO:0000313" key="1">
    <source>
        <dbReference type="EMBL" id="UBF22727.1"/>
    </source>
</evidence>
<reference evidence="1" key="1">
    <citation type="submission" date="2021-05" db="EMBL/GenBank/DDBJ databases">
        <title>Diversity, taxonomy and evolution of archaeal viruses of the class Caudoviricetes.</title>
        <authorList>
            <person name="Liu Y."/>
            <person name="Demina T.A."/>
            <person name="Roux S."/>
            <person name="Aiewsakun P."/>
            <person name="Kazlauskas D."/>
            <person name="Simmonds P."/>
            <person name="Prangishvili D."/>
            <person name="Oksanen H.M."/>
            <person name="Krupovic M."/>
        </authorList>
    </citation>
    <scope>NUCLEOTIDE SEQUENCE</scope>
    <source>
        <strain evidence="1">HRTV-27/27</strain>
    </source>
</reference>
<gene>
    <name evidence="1" type="ORF">HRTV-27_gp34</name>
</gene>
<proteinExistence type="predicted"/>
<keyword evidence="2" id="KW-1185">Reference proteome</keyword>
<dbReference type="Proteomes" id="UP000827260">
    <property type="component" value="Segment"/>
</dbReference>
<sequence>MIPVEWLFEENVPLIAFLIALLTHPATWAGRVLSVLRTAGPLPEKKSE</sequence>
<organism evidence="1 2">
    <name type="scientific">Halorubrum tailed virus 27</name>
    <dbReference type="NCBI Taxonomy" id="2878008"/>
    <lineage>
        <taxon>Viruses</taxon>
        <taxon>Duplodnaviria</taxon>
        <taxon>Heunggongvirae</taxon>
        <taxon>Uroviricota</taxon>
        <taxon>Caudoviricetes</taxon>
        <taxon>Thumleimavirales</taxon>
        <taxon>Hafunaviridae</taxon>
        <taxon>Minorvirus</taxon>
        <taxon>Minorvirus thailandense</taxon>
        <taxon>Minorvirus HRTV27</taxon>
    </lineage>
</organism>